<keyword evidence="2" id="KW-1185">Reference proteome</keyword>
<protein>
    <submittedName>
        <fullName evidence="1">Uncharacterized protein</fullName>
    </submittedName>
</protein>
<evidence type="ECO:0000313" key="1">
    <source>
        <dbReference type="EMBL" id="KAE9395208.1"/>
    </source>
</evidence>
<accession>A0A6A4HC28</accession>
<sequence>MFSHLFTGFPQRSFAKSLKLHVSLIGKSFSQHFYFVKFVLLGGRLFWLTLDSGKPRQRS</sequence>
<dbReference type="AlphaFoldDB" id="A0A6A4HC28"/>
<name>A0A6A4HC28_9AGAR</name>
<dbReference type="Proteomes" id="UP000799118">
    <property type="component" value="Unassembled WGS sequence"/>
</dbReference>
<proteinExistence type="predicted"/>
<gene>
    <name evidence="1" type="ORF">BT96DRAFT_922958</name>
</gene>
<dbReference type="EMBL" id="ML769535">
    <property type="protein sequence ID" value="KAE9395208.1"/>
    <property type="molecule type" value="Genomic_DNA"/>
</dbReference>
<reference evidence="1" key="1">
    <citation type="journal article" date="2019" name="Environ. Microbiol.">
        <title>Fungal ecological strategies reflected in gene transcription - a case study of two litter decomposers.</title>
        <authorList>
            <person name="Barbi F."/>
            <person name="Kohler A."/>
            <person name="Barry K."/>
            <person name="Baskaran P."/>
            <person name="Daum C."/>
            <person name="Fauchery L."/>
            <person name="Ihrmark K."/>
            <person name="Kuo A."/>
            <person name="LaButti K."/>
            <person name="Lipzen A."/>
            <person name="Morin E."/>
            <person name="Grigoriev I.V."/>
            <person name="Henrissat B."/>
            <person name="Lindahl B."/>
            <person name="Martin F."/>
        </authorList>
    </citation>
    <scope>NUCLEOTIDE SEQUENCE</scope>
    <source>
        <strain evidence="1">JB14</strain>
    </source>
</reference>
<evidence type="ECO:0000313" key="2">
    <source>
        <dbReference type="Proteomes" id="UP000799118"/>
    </source>
</evidence>
<organism evidence="1 2">
    <name type="scientific">Gymnopus androsaceus JB14</name>
    <dbReference type="NCBI Taxonomy" id="1447944"/>
    <lineage>
        <taxon>Eukaryota</taxon>
        <taxon>Fungi</taxon>
        <taxon>Dikarya</taxon>
        <taxon>Basidiomycota</taxon>
        <taxon>Agaricomycotina</taxon>
        <taxon>Agaricomycetes</taxon>
        <taxon>Agaricomycetidae</taxon>
        <taxon>Agaricales</taxon>
        <taxon>Marasmiineae</taxon>
        <taxon>Omphalotaceae</taxon>
        <taxon>Gymnopus</taxon>
    </lineage>
</organism>